<dbReference type="RefSeq" id="WP_247993059.1">
    <property type="nucleotide sequence ID" value="NZ_CP096019.1"/>
</dbReference>
<dbReference type="Gene3D" id="3.40.390.10">
    <property type="entry name" value="Collagenase (Catalytic Domain)"/>
    <property type="match status" value="1"/>
</dbReference>
<feature type="compositionally biased region" description="Basic and acidic residues" evidence="1">
    <location>
        <begin position="316"/>
        <end position="336"/>
    </location>
</feature>
<feature type="region of interest" description="Disordered" evidence="1">
    <location>
        <begin position="306"/>
        <end position="336"/>
    </location>
</feature>
<sequence length="485" mass="53094">MRFRPVMLLVMVVLAGCGSMPTLGTDSSPTETAPSAPNSQGTLTAPGGTDDPDIGRHNGYTHNQTLSIEATDGLNESEREAVVSRAMARVELVRGTDFKQDVSVDIRSRSEFKQGQETANVSESFQQFDNAKFEAMFLVGEGTNSLSTQSTSRGENVLGYYSNDEESIVIVSDSETPTLDGEKTLAHELTHALQDQHFNLSSYNKTTRDEYNAVNGLIEGEANLVQQRYMSLCSGEWNCLPNAESGGSTSPPDNWGVYLLDYFPYAEGLEFVTANQRQGGWDRVDELFSEPPETTEQVIHPETYDTDRPASVSLTDRNRNGWDRVHLDPEKRGATRPDHAVLGQSAMTVMFAQTAFDSYNRSEVVSRKAILNPSGDGSSNSLNYSLSATTGWNGDRLHVYEKNDKTGYVWKSNWDSSQNASEFADAYRALLSHWGGTKTGDGTWVIEDGPFADAFSLTVTDSTVVIVNAPTTEDLGDVRSEASNG</sequence>
<proteinExistence type="predicted"/>
<evidence type="ECO:0000313" key="2">
    <source>
        <dbReference type="EMBL" id="UPM42385.1"/>
    </source>
</evidence>
<dbReference type="EMBL" id="CP096019">
    <property type="protein sequence ID" value="UPM42385.1"/>
    <property type="molecule type" value="Genomic_DNA"/>
</dbReference>
<protein>
    <submittedName>
        <fullName evidence="2">Hvo_1808 family surface protein</fullName>
    </submittedName>
</protein>
<gene>
    <name evidence="2" type="ORF">MW046_10505</name>
</gene>
<feature type="region of interest" description="Disordered" evidence="1">
    <location>
        <begin position="23"/>
        <end position="60"/>
    </location>
</feature>
<evidence type="ECO:0000313" key="3">
    <source>
        <dbReference type="Proteomes" id="UP000831768"/>
    </source>
</evidence>
<name>A0A8U0A006_9EURY</name>
<keyword evidence="3" id="KW-1185">Reference proteome</keyword>
<dbReference type="InterPro" id="IPR024079">
    <property type="entry name" value="MetalloPept_cat_dom_sf"/>
</dbReference>
<dbReference type="AlphaFoldDB" id="A0A8U0A006"/>
<dbReference type="KEGG" id="haad:MW046_10505"/>
<dbReference type="GeneID" id="71928482"/>
<organism evidence="2 3">
    <name type="scientific">Halocatena salina</name>
    <dbReference type="NCBI Taxonomy" id="2934340"/>
    <lineage>
        <taxon>Archaea</taxon>
        <taxon>Methanobacteriati</taxon>
        <taxon>Methanobacteriota</taxon>
        <taxon>Stenosarchaea group</taxon>
        <taxon>Halobacteria</taxon>
        <taxon>Halobacteriales</taxon>
        <taxon>Natronomonadaceae</taxon>
        <taxon>Halocatena</taxon>
    </lineage>
</organism>
<accession>A0A8U0A006</accession>
<dbReference type="Proteomes" id="UP000831768">
    <property type="component" value="Chromosome"/>
</dbReference>
<dbReference type="NCBIfam" id="NF038145">
    <property type="entry name" value="Hvo_1808_fam"/>
    <property type="match status" value="1"/>
</dbReference>
<dbReference type="GO" id="GO:0008237">
    <property type="term" value="F:metallopeptidase activity"/>
    <property type="evidence" value="ECO:0007669"/>
    <property type="project" value="InterPro"/>
</dbReference>
<reference evidence="2" key="1">
    <citation type="submission" date="2022-04" db="EMBL/GenBank/DDBJ databases">
        <title>Halocatena sp. nov., isolated from a salt lake.</title>
        <authorList>
            <person name="Cui H.-L."/>
        </authorList>
    </citation>
    <scope>NUCLEOTIDE SEQUENCE</scope>
    <source>
        <strain evidence="2">AD-1</strain>
    </source>
</reference>
<feature type="compositionally biased region" description="Polar residues" evidence="1">
    <location>
        <begin position="23"/>
        <end position="43"/>
    </location>
</feature>
<evidence type="ECO:0000256" key="1">
    <source>
        <dbReference type="SAM" id="MobiDB-lite"/>
    </source>
</evidence>
<dbReference type="InterPro" id="IPR047792">
    <property type="entry name" value="Hvo_1808-like"/>
</dbReference>
<dbReference type="PROSITE" id="PS51257">
    <property type="entry name" value="PROKAR_LIPOPROTEIN"/>
    <property type="match status" value="1"/>
</dbReference>